<name>A0A8H5PM25_9HYPO</name>
<dbReference type="PROSITE" id="PS50088">
    <property type="entry name" value="ANK_REPEAT"/>
    <property type="match status" value="4"/>
</dbReference>
<keyword evidence="2 3" id="KW-0040">ANK repeat</keyword>
<sequence>MEAITLNHLQSMAEAAISSCDQIVLLLRNIKQQRHEAPYFLRSIMVSCESISGNMTQFRDLLHGELGLRLDVLHSVLSSFQKVLNLVETSAQEIQPRGSHAEVRNLWKRFRLAAPDSALKNCSKELDEQNSFVKSLVEVLKLPEAKFLHSTSFRDKSSWRYLNYDFPSNGLLIHYLKVKDNLQAGITTLTSSGAWIVSLIIGMAKESITTLRDLVKLVLDLLSRVAGLLESSLIQCGRWISSFKLQISYFRPPGASHIPMSASREELSVALLEAATVGSLRDATALLKRGARCTVRDENLMTPLHLAASWGHYAIVKLLLSYKNKDWYAQGGITPIHLAARYGHSKVVKLLISNGGHNWINDRADSPATLQKFQFPRVIAHGKTFSARELAAIYGHENAVLAFPSTKKDDILHAMSSACALGNQSMVETIWRHHKQRSYFKRHSNPTKLVSTFDAPPLHLAATAGNTALVAYLLERGFPLNDQSTAEGSQYSSPAHYAAMTGSAEILYLLKSSGADMTGLDFRKRTPLSYAVEHEHVQAVSFLVKQAPLYESASSKDAVAFHLGSGHREHMKGWNVMNVSSILTTLLAGSMVNAKYTVEIPEDAVWVTNWDELQAAPRFAGVLLPKYGGFVIEVDEKIVLATDEQMSKEVLDLLTDLEKNDPLPEDKQTTPNKRDVEIRGTSRLSESTSTQLSSSNLYLYSKTSQSMSQSNTELQEPTEHETTCFSSEGGIAYKDLSPEQKEISDILRNMDRDPDLLGLADLGKDGVFRFLDADRNIHYAVPLRPALIKALIDRLPYDPEVEAFWCGVDGTKVPQEQWYNPPEGILPPSLTEEERGEEREIMEKNKYKIDKVREDLKKGVHRERLVFIESDNKLE</sequence>
<feature type="region of interest" description="Disordered" evidence="4">
    <location>
        <begin position="659"/>
        <end position="690"/>
    </location>
</feature>
<feature type="compositionally biased region" description="Basic and acidic residues" evidence="4">
    <location>
        <begin position="659"/>
        <end position="680"/>
    </location>
</feature>
<dbReference type="SUPFAM" id="SSF48403">
    <property type="entry name" value="Ankyrin repeat"/>
    <property type="match status" value="1"/>
</dbReference>
<evidence type="ECO:0000256" key="2">
    <source>
        <dbReference type="ARBA" id="ARBA00023043"/>
    </source>
</evidence>
<dbReference type="InterPro" id="IPR002110">
    <property type="entry name" value="Ankyrin_rpt"/>
</dbReference>
<feature type="repeat" description="ANK" evidence="3">
    <location>
        <begin position="490"/>
        <end position="522"/>
    </location>
</feature>
<keyword evidence="6" id="KW-1185">Reference proteome</keyword>
<dbReference type="Proteomes" id="UP000544095">
    <property type="component" value="Unassembled WGS sequence"/>
</dbReference>
<protein>
    <submittedName>
        <fullName evidence="5">Ankyrin repeat domain-containing protein</fullName>
    </submittedName>
</protein>
<reference evidence="5 6" key="1">
    <citation type="submission" date="2020-05" db="EMBL/GenBank/DDBJ databases">
        <title>Identification and distribution of gene clusters putatively required for synthesis of sphingolipid metabolism inhibitors in phylogenetically diverse species of the filamentous fungus Fusarium.</title>
        <authorList>
            <person name="Kim H.-S."/>
            <person name="Busman M."/>
            <person name="Brown D.W."/>
            <person name="Divon H."/>
            <person name="Uhlig S."/>
            <person name="Proctor R.H."/>
        </authorList>
    </citation>
    <scope>NUCLEOTIDE SEQUENCE [LARGE SCALE GENOMIC DNA]</scope>
    <source>
        <strain evidence="5 6">NRRL 25211</strain>
    </source>
</reference>
<dbReference type="Pfam" id="PF12796">
    <property type="entry name" value="Ank_2"/>
    <property type="match status" value="2"/>
</dbReference>
<evidence type="ECO:0000256" key="1">
    <source>
        <dbReference type="ARBA" id="ARBA00022737"/>
    </source>
</evidence>
<evidence type="ECO:0000313" key="6">
    <source>
        <dbReference type="Proteomes" id="UP000544095"/>
    </source>
</evidence>
<organism evidence="5 6">
    <name type="scientific">Fusarium pseudoanthophilum</name>
    <dbReference type="NCBI Taxonomy" id="48495"/>
    <lineage>
        <taxon>Eukaryota</taxon>
        <taxon>Fungi</taxon>
        <taxon>Dikarya</taxon>
        <taxon>Ascomycota</taxon>
        <taxon>Pezizomycotina</taxon>
        <taxon>Sordariomycetes</taxon>
        <taxon>Hypocreomycetidae</taxon>
        <taxon>Hypocreales</taxon>
        <taxon>Nectriaceae</taxon>
        <taxon>Fusarium</taxon>
        <taxon>Fusarium fujikuroi species complex</taxon>
    </lineage>
</organism>
<dbReference type="Gene3D" id="1.25.40.20">
    <property type="entry name" value="Ankyrin repeat-containing domain"/>
    <property type="match status" value="2"/>
</dbReference>
<feature type="repeat" description="ANK" evidence="3">
    <location>
        <begin position="453"/>
        <end position="485"/>
    </location>
</feature>
<accession>A0A8H5PM25</accession>
<dbReference type="PANTHER" id="PTHR24123:SF33">
    <property type="entry name" value="PROTEIN HOS4"/>
    <property type="match status" value="1"/>
</dbReference>
<dbReference type="AlphaFoldDB" id="A0A8H5PM25"/>
<keyword evidence="1" id="KW-0677">Repeat</keyword>
<feature type="repeat" description="ANK" evidence="3">
    <location>
        <begin position="331"/>
        <end position="363"/>
    </location>
</feature>
<comment type="caution">
    <text evidence="5">The sequence shown here is derived from an EMBL/GenBank/DDBJ whole genome shotgun (WGS) entry which is preliminary data.</text>
</comment>
<dbReference type="PANTHER" id="PTHR24123">
    <property type="entry name" value="ANKYRIN REPEAT-CONTAINING"/>
    <property type="match status" value="1"/>
</dbReference>
<dbReference type="SMART" id="SM00248">
    <property type="entry name" value="ANK"/>
    <property type="match status" value="5"/>
</dbReference>
<dbReference type="EMBL" id="JAAOAR010000164">
    <property type="protein sequence ID" value="KAF5599008.1"/>
    <property type="molecule type" value="Genomic_DNA"/>
</dbReference>
<gene>
    <name evidence="5" type="ORF">FPANT_3611</name>
</gene>
<proteinExistence type="predicted"/>
<dbReference type="InterPro" id="IPR036770">
    <property type="entry name" value="Ankyrin_rpt-contain_sf"/>
</dbReference>
<dbReference type="InterPro" id="IPR051165">
    <property type="entry name" value="Multifunctional_ANK_Repeat"/>
</dbReference>
<feature type="compositionally biased region" description="Low complexity" evidence="4">
    <location>
        <begin position="681"/>
        <end position="690"/>
    </location>
</feature>
<evidence type="ECO:0000256" key="4">
    <source>
        <dbReference type="SAM" id="MobiDB-lite"/>
    </source>
</evidence>
<feature type="repeat" description="ANK" evidence="3">
    <location>
        <begin position="299"/>
        <end position="321"/>
    </location>
</feature>
<evidence type="ECO:0000313" key="5">
    <source>
        <dbReference type="EMBL" id="KAF5599008.1"/>
    </source>
</evidence>
<evidence type="ECO:0000256" key="3">
    <source>
        <dbReference type="PROSITE-ProRule" id="PRU00023"/>
    </source>
</evidence>
<dbReference type="PROSITE" id="PS50297">
    <property type="entry name" value="ANK_REP_REGION"/>
    <property type="match status" value="3"/>
</dbReference>